<dbReference type="InterPro" id="IPR003694">
    <property type="entry name" value="NAD_synthase"/>
</dbReference>
<evidence type="ECO:0000256" key="5">
    <source>
        <dbReference type="ARBA" id="ARBA00022840"/>
    </source>
</evidence>
<feature type="binding site" evidence="8">
    <location>
        <position position="167"/>
    </location>
    <ligand>
        <name>ATP</name>
        <dbReference type="ChEBI" id="CHEBI:30616"/>
    </ligand>
</feature>
<dbReference type="STRING" id="521045.Kole_1677"/>
<dbReference type="GO" id="GO:0005524">
    <property type="term" value="F:ATP binding"/>
    <property type="evidence" value="ECO:0007669"/>
    <property type="project" value="UniProtKB-UniRule"/>
</dbReference>
<evidence type="ECO:0000256" key="4">
    <source>
        <dbReference type="ARBA" id="ARBA00022741"/>
    </source>
</evidence>
<dbReference type="GO" id="GO:0009435">
    <property type="term" value="P:NAD+ biosynthetic process"/>
    <property type="evidence" value="ECO:0007669"/>
    <property type="project" value="UniProtKB-UniRule"/>
</dbReference>
<evidence type="ECO:0000256" key="10">
    <source>
        <dbReference type="RuleBase" id="RU003812"/>
    </source>
</evidence>
<feature type="domain" description="NAD/GMP synthase" evidence="12">
    <location>
        <begin position="137"/>
        <end position="272"/>
    </location>
</feature>
<dbReference type="PANTHER" id="PTHR23090:SF9">
    <property type="entry name" value="GLUTAMINE-DEPENDENT NAD(+) SYNTHETASE"/>
    <property type="match status" value="1"/>
</dbReference>
<dbReference type="UniPathway" id="UPA00253">
    <property type="reaction ID" value="UER00333"/>
</dbReference>
<dbReference type="InterPro" id="IPR022310">
    <property type="entry name" value="NAD/GMP_synthase"/>
</dbReference>
<reference evidence="13 14" key="1">
    <citation type="submission" date="2009-06" db="EMBL/GenBank/DDBJ databases">
        <title>Complete sequence of Thermotogales bacterium TBF 19.5.1.</title>
        <authorList>
            <consortium name="US DOE Joint Genome Institute"/>
            <person name="Lucas S."/>
            <person name="Copeland A."/>
            <person name="Lapidus A."/>
            <person name="Glavina del Rio T."/>
            <person name="Tice H."/>
            <person name="Bruce D."/>
            <person name="Goodwin L."/>
            <person name="Pitluck S."/>
            <person name="Chertkov O."/>
            <person name="Brettin T."/>
            <person name="Detter J.C."/>
            <person name="Han C."/>
            <person name="Schmutz J."/>
            <person name="Larimer F."/>
            <person name="Land M."/>
            <person name="Hauser L."/>
            <person name="Kyrpides N."/>
            <person name="Ovchinnikova G."/>
            <person name="Noll K."/>
        </authorList>
    </citation>
    <scope>NUCLEOTIDE SEQUENCE [LARGE SCALE GENOMIC DNA]</scope>
    <source>
        <strain evidence="14">ATCC BAA-1733 / DSM 21960 / TBF 19.5.1</strain>
    </source>
</reference>
<dbReference type="HOGENOM" id="CLU_059327_0_0_0"/>
<keyword evidence="4 8" id="KW-0547">Nucleotide-binding</keyword>
<dbReference type="Gene3D" id="3.40.50.620">
    <property type="entry name" value="HUPs"/>
    <property type="match status" value="1"/>
</dbReference>
<feature type="domain" description="NAD/GMP synthase" evidence="12">
    <location>
        <begin position="3"/>
        <end position="97"/>
    </location>
</feature>
<keyword evidence="6 8" id="KW-0460">Magnesium</keyword>
<dbReference type="InterPro" id="IPR014729">
    <property type="entry name" value="Rossmann-like_a/b/a_fold"/>
</dbReference>
<evidence type="ECO:0000313" key="14">
    <source>
        <dbReference type="Proteomes" id="UP000002382"/>
    </source>
</evidence>
<evidence type="ECO:0000256" key="3">
    <source>
        <dbReference type="ARBA" id="ARBA00022723"/>
    </source>
</evidence>
<protein>
    <recommendedName>
        <fullName evidence="8 10">NH(3)-dependent NAD(+) synthetase</fullName>
        <ecNumber evidence="8 10">6.3.1.5</ecNumber>
    </recommendedName>
</protein>
<proteinExistence type="inferred from homology"/>
<comment type="caution">
    <text evidence="8">Lacks conserved residue(s) required for the propagation of feature annotation.</text>
</comment>
<dbReference type="GO" id="GO:0003952">
    <property type="term" value="F:NAD+ synthase (glutamine-hydrolyzing) activity"/>
    <property type="evidence" value="ECO:0007669"/>
    <property type="project" value="InterPro"/>
</dbReference>
<dbReference type="PANTHER" id="PTHR23090">
    <property type="entry name" value="NH 3 /GLUTAMINE-DEPENDENT NAD + SYNTHETASE"/>
    <property type="match status" value="1"/>
</dbReference>
<feature type="binding site" evidence="8">
    <location>
        <begin position="24"/>
        <end position="31"/>
    </location>
    <ligand>
        <name>ATP</name>
        <dbReference type="ChEBI" id="CHEBI:30616"/>
    </ligand>
</feature>
<feature type="binding site" description="in other chain" evidence="8">
    <location>
        <position position="147"/>
    </location>
    <ligand>
        <name>deamido-NAD(+)</name>
        <dbReference type="ChEBI" id="CHEBI:58437"/>
        <note>ligand shared between two neighboring subunits</note>
    </ligand>
</feature>
<dbReference type="GO" id="GO:0004359">
    <property type="term" value="F:glutaminase activity"/>
    <property type="evidence" value="ECO:0007669"/>
    <property type="project" value="InterPro"/>
</dbReference>
<dbReference type="CDD" id="cd00553">
    <property type="entry name" value="NAD_synthase"/>
    <property type="match status" value="1"/>
</dbReference>
<keyword evidence="14" id="KW-1185">Reference proteome</keyword>
<dbReference type="HAMAP" id="MF_00193">
    <property type="entry name" value="NadE_ammonia_dep"/>
    <property type="match status" value="1"/>
</dbReference>
<dbReference type="Pfam" id="PF02540">
    <property type="entry name" value="NAD_synthase"/>
    <property type="match status" value="2"/>
</dbReference>
<evidence type="ECO:0000313" key="13">
    <source>
        <dbReference type="EMBL" id="ACR80366.1"/>
    </source>
</evidence>
<evidence type="ECO:0000259" key="12">
    <source>
        <dbReference type="Pfam" id="PF02540"/>
    </source>
</evidence>
<gene>
    <name evidence="8" type="primary">nadE</name>
    <name evidence="13" type="ordered locus">Kole_1677</name>
</gene>
<dbReference type="EC" id="6.3.1.5" evidence="8 10"/>
<accession>C5CFF8</accession>
<comment type="catalytic activity">
    <reaction evidence="8 10">
        <text>deamido-NAD(+) + NH4(+) + ATP = AMP + diphosphate + NAD(+) + H(+)</text>
        <dbReference type="Rhea" id="RHEA:21188"/>
        <dbReference type="ChEBI" id="CHEBI:15378"/>
        <dbReference type="ChEBI" id="CHEBI:28938"/>
        <dbReference type="ChEBI" id="CHEBI:30616"/>
        <dbReference type="ChEBI" id="CHEBI:33019"/>
        <dbReference type="ChEBI" id="CHEBI:57540"/>
        <dbReference type="ChEBI" id="CHEBI:58437"/>
        <dbReference type="ChEBI" id="CHEBI:456215"/>
        <dbReference type="EC" id="6.3.1.5"/>
    </reaction>
</comment>
<name>C5CFF8_KOSOT</name>
<dbReference type="GO" id="GO:0046872">
    <property type="term" value="F:metal ion binding"/>
    <property type="evidence" value="ECO:0007669"/>
    <property type="project" value="UniProtKB-KW"/>
</dbReference>
<feature type="binding site" evidence="8">
    <location>
        <position position="172"/>
    </location>
    <ligand>
        <name>Mg(2+)</name>
        <dbReference type="ChEBI" id="CHEBI:18420"/>
    </ligand>
</feature>
<evidence type="ECO:0000256" key="7">
    <source>
        <dbReference type="ARBA" id="ARBA00023027"/>
    </source>
</evidence>
<evidence type="ECO:0000256" key="8">
    <source>
        <dbReference type="HAMAP-Rule" id="MF_00193"/>
    </source>
</evidence>
<dbReference type="OrthoDB" id="9803818at2"/>
<reference evidence="13 14" key="2">
    <citation type="journal article" date="2011" name="J. Bacteriol.">
        <title>Genome Sequence of Kosmotoga olearia Strain TBF 19.5.1, a Thermophilic Bacterium with a Wide Growth Temperature Range, Isolated from the Troll B Oil Platform in the North Sea.</title>
        <authorList>
            <person name="Swithers K.S."/>
            <person name="Dipippo J.L."/>
            <person name="Bruce D.C."/>
            <person name="Detter C."/>
            <person name="Tapia R."/>
            <person name="Han S."/>
            <person name="Goodwin L.A."/>
            <person name="Han J."/>
            <person name="Woyke T."/>
            <person name="Pitluck S."/>
            <person name="Pennacchio L."/>
            <person name="Nolan M."/>
            <person name="Mikhailova N."/>
            <person name="Land M.L."/>
            <person name="Nesbo C.L."/>
            <person name="Gogarten J.P."/>
            <person name="Noll K.M."/>
        </authorList>
    </citation>
    <scope>NUCLEOTIDE SEQUENCE [LARGE SCALE GENOMIC DNA]</scope>
    <source>
        <strain evidence="14">ATCC BAA-1733 / DSM 21960 / TBF 19.5.1</strain>
    </source>
</reference>
<keyword evidence="3 8" id="KW-0479">Metal-binding</keyword>
<dbReference type="RefSeq" id="WP_015869010.1">
    <property type="nucleotide sequence ID" value="NC_012785.1"/>
</dbReference>
<comment type="pathway">
    <text evidence="8 11">Cofactor biosynthesis; NAD(+) biosynthesis; NAD(+) from deamido-NAD(+) (ammonia route): step 1/1.</text>
</comment>
<dbReference type="SUPFAM" id="SSF52402">
    <property type="entry name" value="Adenine nucleotide alpha hydrolases-like"/>
    <property type="match status" value="1"/>
</dbReference>
<comment type="subunit">
    <text evidence="8">Homodimer.</text>
</comment>
<evidence type="ECO:0000256" key="1">
    <source>
        <dbReference type="ARBA" id="ARBA00005859"/>
    </source>
</evidence>
<dbReference type="NCBIfam" id="TIGR00552">
    <property type="entry name" value="nadE"/>
    <property type="match status" value="2"/>
</dbReference>
<feature type="binding site" description="in other chain" evidence="8">
    <location>
        <position position="180"/>
    </location>
    <ligand>
        <name>deamido-NAD(+)</name>
        <dbReference type="ChEBI" id="CHEBI:58437"/>
        <note>ligand shared between two neighboring subunits</note>
    </ligand>
</feature>
<dbReference type="AlphaFoldDB" id="C5CFF8"/>
<comment type="function">
    <text evidence="8">Catalyzes the ATP-dependent amidation of deamido-NAD to form NAD. Uses ammonia as a nitrogen source.</text>
</comment>
<sequence length="280" mass="32146">MKEEIMEFIEKTVYEYEFQGAVVGISGGIDSAVVGKLCVEALGRDRVYGLILPERDSSPETVSDATLVCKYLGIDYAIKPITKLLRVMGVYKLEPAAMFIPRKLQENYVRKKMRELSYSDNPFIDDLESKGNAEFLKGLAYYRVKHRARMCMLYLEAERRNYVVVGTTNKTEEATGFYVKWGDDAVDVEPIMHLYKTQVYQLAELLGVPERIRRKAPSPDLVPGITDEFMFGMSYEELDRILMKLEKGKTLKGESNENVEKVRKILEAAKKRKLRQISLR</sequence>
<organism evidence="13 14">
    <name type="scientific">Kosmotoga olearia (strain ATCC BAA-1733 / DSM 21960 / TBF 19.5.1)</name>
    <dbReference type="NCBI Taxonomy" id="521045"/>
    <lineage>
        <taxon>Bacteria</taxon>
        <taxon>Thermotogati</taxon>
        <taxon>Thermotogota</taxon>
        <taxon>Thermotogae</taxon>
        <taxon>Kosmotogales</taxon>
        <taxon>Kosmotogaceae</taxon>
        <taxon>Kosmotoga</taxon>
    </lineage>
</organism>
<dbReference type="KEGG" id="kol:Kole_1677"/>
<feature type="binding site" evidence="8">
    <location>
        <position position="196"/>
    </location>
    <ligand>
        <name>ATP</name>
        <dbReference type="ChEBI" id="CHEBI:30616"/>
    </ligand>
</feature>
<dbReference type="GO" id="GO:0008795">
    <property type="term" value="F:NAD+ synthase activity"/>
    <property type="evidence" value="ECO:0007669"/>
    <property type="project" value="UniProtKB-UniRule"/>
</dbReference>
<evidence type="ECO:0000256" key="6">
    <source>
        <dbReference type="ARBA" id="ARBA00022842"/>
    </source>
</evidence>
<keyword evidence="2 8" id="KW-0436">Ligase</keyword>
<dbReference type="InterPro" id="IPR022926">
    <property type="entry name" value="NH(3)-dep_NAD(+)_synth"/>
</dbReference>
<evidence type="ECO:0000256" key="9">
    <source>
        <dbReference type="RuleBase" id="RU003811"/>
    </source>
</evidence>
<keyword evidence="5 8" id="KW-0067">ATP-binding</keyword>
<feature type="binding site" evidence="8">
    <location>
        <position position="187"/>
    </location>
    <ligand>
        <name>deamido-NAD(+)</name>
        <dbReference type="ChEBI" id="CHEBI:58437"/>
        <note>ligand shared between two neighboring subunits</note>
    </ligand>
</feature>
<feature type="binding site" evidence="8">
    <location>
        <position position="218"/>
    </location>
    <ligand>
        <name>ATP</name>
        <dbReference type="ChEBI" id="CHEBI:30616"/>
    </ligand>
</feature>
<evidence type="ECO:0000256" key="11">
    <source>
        <dbReference type="RuleBase" id="RU004252"/>
    </source>
</evidence>
<dbReference type="GO" id="GO:0005737">
    <property type="term" value="C:cytoplasm"/>
    <property type="evidence" value="ECO:0007669"/>
    <property type="project" value="InterPro"/>
</dbReference>
<dbReference type="EMBL" id="CP001634">
    <property type="protein sequence ID" value="ACR80366.1"/>
    <property type="molecule type" value="Genomic_DNA"/>
</dbReference>
<dbReference type="Proteomes" id="UP000002382">
    <property type="component" value="Chromosome"/>
</dbReference>
<comment type="similarity">
    <text evidence="1 8 9">Belongs to the NAD synthetase family.</text>
</comment>
<evidence type="ECO:0000256" key="2">
    <source>
        <dbReference type="ARBA" id="ARBA00022598"/>
    </source>
</evidence>
<feature type="binding site" evidence="8">
    <location>
        <position position="30"/>
    </location>
    <ligand>
        <name>Mg(2+)</name>
        <dbReference type="ChEBI" id="CHEBI:18420"/>
    </ligand>
</feature>
<keyword evidence="7 8" id="KW-0520">NAD</keyword>
<dbReference type="eggNOG" id="COG0171">
    <property type="taxonomic scope" value="Bacteria"/>
</dbReference>